<evidence type="ECO:0000256" key="2">
    <source>
        <dbReference type="SAM" id="SignalP"/>
    </source>
</evidence>
<evidence type="ECO:0000313" key="5">
    <source>
        <dbReference type="Proteomes" id="UP001522868"/>
    </source>
</evidence>
<gene>
    <name evidence="4" type="ORF">M1O15_13335</name>
</gene>
<dbReference type="RefSeq" id="WP_248634012.1">
    <property type="nucleotide sequence ID" value="NZ_JALPTH010000011.1"/>
</dbReference>
<dbReference type="Proteomes" id="UP001522868">
    <property type="component" value="Unassembled WGS sequence"/>
</dbReference>
<proteinExistence type="predicted"/>
<reference evidence="4 5" key="1">
    <citation type="submission" date="2022-04" db="EMBL/GenBank/DDBJ databases">
        <title>Streptomyces sp. nov. LCR6-01 isolated from Lichen of Dirinaria sp.</title>
        <authorList>
            <person name="Kanchanasin P."/>
            <person name="Tanasupawat S."/>
            <person name="Phongsopitanun W."/>
        </authorList>
    </citation>
    <scope>NUCLEOTIDE SEQUENCE [LARGE SCALE GENOMIC DNA]</scope>
    <source>
        <strain evidence="4 5">LCR6-01</strain>
    </source>
</reference>
<evidence type="ECO:0000256" key="1">
    <source>
        <dbReference type="SAM" id="MobiDB-lite"/>
    </source>
</evidence>
<evidence type="ECO:0000313" key="4">
    <source>
        <dbReference type="EMBL" id="MCK8678363.1"/>
    </source>
</evidence>
<protein>
    <submittedName>
        <fullName evidence="4">HtaA domain-containing protein</fullName>
    </submittedName>
</protein>
<keyword evidence="2" id="KW-0732">Signal</keyword>
<organism evidence="4 5">
    <name type="scientific">Streptomyces lichenis</name>
    <dbReference type="NCBI Taxonomy" id="2306967"/>
    <lineage>
        <taxon>Bacteria</taxon>
        <taxon>Bacillati</taxon>
        <taxon>Actinomycetota</taxon>
        <taxon>Actinomycetes</taxon>
        <taxon>Kitasatosporales</taxon>
        <taxon>Streptomycetaceae</taxon>
        <taxon>Streptomyces</taxon>
    </lineage>
</organism>
<evidence type="ECO:0000259" key="3">
    <source>
        <dbReference type="Pfam" id="PF04213"/>
    </source>
</evidence>
<accession>A0ABT0IAM2</accession>
<feature type="compositionally biased region" description="Pro residues" evidence="1">
    <location>
        <begin position="219"/>
        <end position="229"/>
    </location>
</feature>
<feature type="region of interest" description="Disordered" evidence="1">
    <location>
        <begin position="198"/>
        <end position="248"/>
    </location>
</feature>
<comment type="caution">
    <text evidence="4">The sequence shown here is derived from an EMBL/GenBank/DDBJ whole genome shotgun (WGS) entry which is preliminary data.</text>
</comment>
<feature type="chain" id="PRO_5047017883" evidence="2">
    <location>
        <begin position="27"/>
        <end position="346"/>
    </location>
</feature>
<dbReference type="EMBL" id="JALPTH010000011">
    <property type="protein sequence ID" value="MCK8678363.1"/>
    <property type="molecule type" value="Genomic_DNA"/>
</dbReference>
<feature type="domain" description="Htaa" evidence="3">
    <location>
        <begin position="46"/>
        <end position="196"/>
    </location>
</feature>
<feature type="signal peptide" evidence="2">
    <location>
        <begin position="1"/>
        <end position="26"/>
    </location>
</feature>
<dbReference type="InterPro" id="IPR007331">
    <property type="entry name" value="Htaa"/>
</dbReference>
<feature type="compositionally biased region" description="Gly residues" evidence="1">
    <location>
        <begin position="200"/>
        <end position="213"/>
    </location>
</feature>
<sequence length="346" mass="33838">MNRKAGAAALAAGVLLALLGQPSAGARENEPRTPREVSGGYASWALAGGSLTGRGGAEVTVHADRPATAGTGERVWFPVGDGSADPAAGDAAMELTGTLRLTAAGADGAELALSQLRLSLDGGRGVLSAYAARPGATERLPLAEVHPGGTAPLVRGAGATWSGLRLTLTGQGAALLSDWSGERYEKGGELAPLDVTVGLAGQGTGDQGDGAGTPAGEPSGPPSPSPEAPPRGDTSSAPAQTRTADEPAAPPTAVLAHPAVAAGGEQLVTGAGFSPGEVVLVAIDDDTRYDVVADDEGRVSQAFPVYRTATPGAHAVELRPVSGTGAAPAAGFTVTGADEATGAGSP</sequence>
<feature type="compositionally biased region" description="Polar residues" evidence="1">
    <location>
        <begin position="233"/>
        <end position="242"/>
    </location>
</feature>
<keyword evidence="5" id="KW-1185">Reference proteome</keyword>
<dbReference type="Pfam" id="PF04213">
    <property type="entry name" value="HtaA"/>
    <property type="match status" value="1"/>
</dbReference>
<name>A0ABT0IAM2_9ACTN</name>